<organism evidence="2 3">
    <name type="scientific">Echinicola strongylocentroti</name>
    <dbReference type="NCBI Taxonomy" id="1795355"/>
    <lineage>
        <taxon>Bacteria</taxon>
        <taxon>Pseudomonadati</taxon>
        <taxon>Bacteroidota</taxon>
        <taxon>Cytophagia</taxon>
        <taxon>Cytophagales</taxon>
        <taxon>Cyclobacteriaceae</taxon>
        <taxon>Echinicola</taxon>
    </lineage>
</organism>
<protein>
    <submittedName>
        <fullName evidence="2">Galactose oxidase</fullName>
    </submittedName>
</protein>
<name>A0A2Z4ID51_9BACT</name>
<dbReference type="AlphaFoldDB" id="A0A2Z4ID51"/>
<evidence type="ECO:0000313" key="2">
    <source>
        <dbReference type="EMBL" id="AWW28784.1"/>
    </source>
</evidence>
<feature type="chain" id="PRO_5016251248" evidence="1">
    <location>
        <begin position="25"/>
        <end position="329"/>
    </location>
</feature>
<dbReference type="OrthoDB" id="103335at2"/>
<accession>A0A2Z4ID51</accession>
<dbReference type="PANTHER" id="PTHR45632:SF24">
    <property type="entry name" value="GALACTOSE OXIDASE"/>
    <property type="match status" value="1"/>
</dbReference>
<dbReference type="PROSITE" id="PS51257">
    <property type="entry name" value="PROKAR_LIPOPROTEIN"/>
    <property type="match status" value="1"/>
</dbReference>
<keyword evidence="3" id="KW-1185">Reference proteome</keyword>
<dbReference type="KEGG" id="est:DN752_00795"/>
<sequence length="329" mass="36981">MRKMKLFNYILPILGLLVTFSCVSDEEETSEGNWVRRSYFDGDNRSNAAAFSIGDRAFVMGGYTGDEYLNDFWEYNPTGDYWERKGDFPGTARSNAVAFSVDGKGYIGTGYDGTDKLKDFWEYDPVSDSWTEVASFGGTARYDAVGFSLTGKGYIGTGYDGSEQKDFWQYDPSTDTWEQIISMGGAKRQGAAAFVIDDIAYVCTGINNGSYEFDLWALDGNTLEWTQKEDLDYDDDYLIYRSNGSAFTIGEYGYITVGSRGSIIGSTWEYRPSTDSWAEKTDYEGTFRTGASAFSINGERAYVLLGKSSSLRFDDIWELEPFVDYDEED</sequence>
<dbReference type="Pfam" id="PF24681">
    <property type="entry name" value="Kelch_KLHDC2_KLHL20_DRC7"/>
    <property type="match status" value="1"/>
</dbReference>
<keyword evidence="1" id="KW-0732">Signal</keyword>
<dbReference type="Proteomes" id="UP000248688">
    <property type="component" value="Chromosome"/>
</dbReference>
<gene>
    <name evidence="2" type="ORF">DN752_00795</name>
</gene>
<dbReference type="Gene3D" id="2.120.10.80">
    <property type="entry name" value="Kelch-type beta propeller"/>
    <property type="match status" value="2"/>
</dbReference>
<evidence type="ECO:0000313" key="3">
    <source>
        <dbReference type="Proteomes" id="UP000248688"/>
    </source>
</evidence>
<evidence type="ECO:0000256" key="1">
    <source>
        <dbReference type="SAM" id="SignalP"/>
    </source>
</evidence>
<feature type="signal peptide" evidence="1">
    <location>
        <begin position="1"/>
        <end position="24"/>
    </location>
</feature>
<dbReference type="PANTHER" id="PTHR45632">
    <property type="entry name" value="LD33804P"/>
    <property type="match status" value="1"/>
</dbReference>
<dbReference type="EMBL" id="CP030041">
    <property type="protein sequence ID" value="AWW28784.1"/>
    <property type="molecule type" value="Genomic_DNA"/>
</dbReference>
<dbReference type="SUPFAM" id="SSF117281">
    <property type="entry name" value="Kelch motif"/>
    <property type="match status" value="1"/>
</dbReference>
<proteinExistence type="predicted"/>
<reference evidence="2 3" key="1">
    <citation type="submission" date="2018-06" db="EMBL/GenBank/DDBJ databases">
        <title>Echinicola strongylocentroti sp. nov., isolated from a sea urchin Strongylocentrotus intermedius.</title>
        <authorList>
            <person name="Bae S.S."/>
        </authorList>
    </citation>
    <scope>NUCLEOTIDE SEQUENCE [LARGE SCALE GENOMIC DNA]</scope>
    <source>
        <strain evidence="2 3">MEBiC08714</strain>
    </source>
</reference>
<dbReference type="InterPro" id="IPR015915">
    <property type="entry name" value="Kelch-typ_b-propeller"/>
</dbReference>